<sequence>MTSLEKVWLWLWSFEHSLDITLEFDHTYIWQKLSFLKLQATLEYLKHSSCIKNFRDK</sequence>
<accession>A0A2P2IQS2</accession>
<protein>
    <submittedName>
        <fullName evidence="1">Uncharacterized protein</fullName>
    </submittedName>
</protein>
<dbReference type="AlphaFoldDB" id="A0A2P2IQS2"/>
<proteinExistence type="predicted"/>
<organism evidence="1">
    <name type="scientific">Rhizophora mucronata</name>
    <name type="common">Asiatic mangrove</name>
    <dbReference type="NCBI Taxonomy" id="61149"/>
    <lineage>
        <taxon>Eukaryota</taxon>
        <taxon>Viridiplantae</taxon>
        <taxon>Streptophyta</taxon>
        <taxon>Embryophyta</taxon>
        <taxon>Tracheophyta</taxon>
        <taxon>Spermatophyta</taxon>
        <taxon>Magnoliopsida</taxon>
        <taxon>eudicotyledons</taxon>
        <taxon>Gunneridae</taxon>
        <taxon>Pentapetalae</taxon>
        <taxon>rosids</taxon>
        <taxon>fabids</taxon>
        <taxon>Malpighiales</taxon>
        <taxon>Rhizophoraceae</taxon>
        <taxon>Rhizophora</taxon>
    </lineage>
</organism>
<dbReference type="EMBL" id="GGEC01003081">
    <property type="protein sequence ID" value="MBW83564.1"/>
    <property type="molecule type" value="Transcribed_RNA"/>
</dbReference>
<evidence type="ECO:0000313" key="1">
    <source>
        <dbReference type="EMBL" id="MBW83564.1"/>
    </source>
</evidence>
<name>A0A2P2IQS2_RHIMU</name>
<reference evidence="1" key="1">
    <citation type="submission" date="2018-02" db="EMBL/GenBank/DDBJ databases">
        <title>Rhizophora mucronata_Transcriptome.</title>
        <authorList>
            <person name="Meera S.P."/>
            <person name="Sreeshan A."/>
            <person name="Augustine A."/>
        </authorList>
    </citation>
    <scope>NUCLEOTIDE SEQUENCE</scope>
    <source>
        <tissue evidence="1">Leaf</tissue>
    </source>
</reference>